<proteinExistence type="predicted"/>
<gene>
    <name evidence="2" type="ORF">J2125_000012</name>
</gene>
<evidence type="ECO:0000313" key="3">
    <source>
        <dbReference type="Proteomes" id="UP001195624"/>
    </source>
</evidence>
<evidence type="ECO:0000313" key="2">
    <source>
        <dbReference type="EMBL" id="MBP2166820.1"/>
    </source>
</evidence>
<dbReference type="SUPFAM" id="SSF53850">
    <property type="entry name" value="Periplasmic binding protein-like II"/>
    <property type="match status" value="1"/>
</dbReference>
<accession>A0ABS4P2C3</accession>
<dbReference type="Pfam" id="PF13416">
    <property type="entry name" value="SBP_bac_8"/>
    <property type="match status" value="1"/>
</dbReference>
<dbReference type="PROSITE" id="PS51318">
    <property type="entry name" value="TAT"/>
    <property type="match status" value="1"/>
</dbReference>
<dbReference type="InterPro" id="IPR006311">
    <property type="entry name" value="TAT_signal"/>
</dbReference>
<keyword evidence="3" id="KW-1185">Reference proteome</keyword>
<evidence type="ECO:0000256" key="1">
    <source>
        <dbReference type="ARBA" id="ARBA00022729"/>
    </source>
</evidence>
<dbReference type="EMBL" id="JAGGMQ010000001">
    <property type="protein sequence ID" value="MBP2166820.1"/>
    <property type="molecule type" value="Genomic_DNA"/>
</dbReference>
<dbReference type="Gene3D" id="3.40.190.10">
    <property type="entry name" value="Periplasmic binding protein-like II"/>
    <property type="match status" value="2"/>
</dbReference>
<comment type="caution">
    <text evidence="2">The sequence shown here is derived from an EMBL/GenBank/DDBJ whole genome shotgun (WGS) entry which is preliminary data.</text>
</comment>
<dbReference type="RefSeq" id="WP_017799942.1">
    <property type="nucleotide sequence ID" value="NZ_JAGGMQ010000001.1"/>
</dbReference>
<reference evidence="3" key="1">
    <citation type="submission" date="2023-07" db="EMBL/GenBank/DDBJ databases">
        <title>Genome mining of underrepresented organisms for secondary metabolites.</title>
        <authorList>
            <person name="D'Agostino P.M."/>
        </authorList>
    </citation>
    <scope>NUCLEOTIDE SEQUENCE [LARGE SCALE GENOMIC DNA]</scope>
    <source>
        <strain evidence="3">WS4403</strain>
    </source>
</reference>
<dbReference type="Proteomes" id="UP001195624">
    <property type="component" value="Unassembled WGS sequence"/>
</dbReference>
<organism evidence="2 3">
    <name type="scientific">Winslowiella toletana</name>
    <dbReference type="NCBI Taxonomy" id="92490"/>
    <lineage>
        <taxon>Bacteria</taxon>
        <taxon>Pseudomonadati</taxon>
        <taxon>Pseudomonadota</taxon>
        <taxon>Gammaproteobacteria</taxon>
        <taxon>Enterobacterales</taxon>
        <taxon>Erwiniaceae</taxon>
        <taxon>Winslowiella</taxon>
    </lineage>
</organism>
<dbReference type="InterPro" id="IPR006059">
    <property type="entry name" value="SBP"/>
</dbReference>
<name>A0ABS4P2C3_9GAMM</name>
<dbReference type="PANTHER" id="PTHR30006">
    <property type="entry name" value="THIAMINE-BINDING PERIPLASMIC PROTEIN-RELATED"/>
    <property type="match status" value="1"/>
</dbReference>
<dbReference type="PANTHER" id="PTHR30006:SF2">
    <property type="entry name" value="ABC TRANSPORTER SUBSTRATE-BINDING PROTEIN"/>
    <property type="match status" value="1"/>
</dbReference>
<keyword evidence="1" id="KW-0732">Signal</keyword>
<sequence length="363" mass="40017">MTHLKENKTQGISRRNFVLGAGAILAAPVILRGNAWAAGKTLYVSTYEGVQGEVIANQVIPQFEKDYRCKVFQSQTTTLPTIARLRSEKNHPKLSVAMMDDVAIPIARREGLIAQFPTDSVTNLAKVFKQYVYEEGYGAAFSISRIVPWYNTQAIGSEKPTSWQDLWDEKFRKRFIMVTPKWTNSLAILTMAASQVSGKPPLQAQYDIDNAWGRMAELVPNIFSIHENPGSAILQVVQGQADIGGPDHSKSVLPYIVKGAPLEMMDPQEGAFAGVNAITLVNNAPEPELAAAFINRILSPEVQKLMADATLTAPVLPGITLSEEVAKLVKTDEESLAKMINLDWSFINPKRSAIIDKFNQTFL</sequence>
<protein>
    <submittedName>
        <fullName evidence="2">Spermidine/putrescine transport system substrate-binding protein</fullName>
    </submittedName>
</protein>